<dbReference type="STRING" id="1136941.ACH46_01325"/>
<evidence type="ECO:0000256" key="1">
    <source>
        <dbReference type="SAM" id="MobiDB-lite"/>
    </source>
</evidence>
<feature type="domain" description="HTH marR-type" evidence="2">
    <location>
        <begin position="4"/>
        <end position="146"/>
    </location>
</feature>
<proteinExistence type="predicted"/>
<name>A0A0N9MMX7_9ACTN</name>
<dbReference type="PANTHER" id="PTHR33164">
    <property type="entry name" value="TRANSCRIPTIONAL REGULATOR, MARR FAMILY"/>
    <property type="match status" value="1"/>
</dbReference>
<dbReference type="SMART" id="SM00347">
    <property type="entry name" value="HTH_MARR"/>
    <property type="match status" value="1"/>
</dbReference>
<dbReference type="KEGG" id="goq:ACH46_01325"/>
<organism evidence="3 4">
    <name type="scientific">Gordonia phthalatica</name>
    <dbReference type="NCBI Taxonomy" id="1136941"/>
    <lineage>
        <taxon>Bacteria</taxon>
        <taxon>Bacillati</taxon>
        <taxon>Actinomycetota</taxon>
        <taxon>Actinomycetes</taxon>
        <taxon>Mycobacteriales</taxon>
        <taxon>Gordoniaceae</taxon>
        <taxon>Gordonia</taxon>
    </lineage>
</organism>
<gene>
    <name evidence="3" type="ORF">ACH46_01325</name>
</gene>
<dbReference type="EMBL" id="CP011853">
    <property type="protein sequence ID" value="ALG83402.1"/>
    <property type="molecule type" value="Genomic_DNA"/>
</dbReference>
<dbReference type="InterPro" id="IPR000835">
    <property type="entry name" value="HTH_MarR-typ"/>
</dbReference>
<feature type="compositionally biased region" description="Low complexity" evidence="1">
    <location>
        <begin position="155"/>
        <end position="168"/>
    </location>
</feature>
<sequence length="174" mass="19745">MGDHDDAAGVLNGRERELWHEFVGGGWVLYRAVFREIDQSSADWRLLEVLSYAPRMRISDLAEATQIGLSTVSRQVSRFMDRGVVERVDAEGDDTRQKWVRITDLGRAEVAPILEARDRAVRRLIIDRLSPDEFEQLCGLFGTLGRRIAEDEGQARSSSRLRASAVPSRSHRPR</sequence>
<dbReference type="Pfam" id="PF12802">
    <property type="entry name" value="MarR_2"/>
    <property type="match status" value="1"/>
</dbReference>
<evidence type="ECO:0000259" key="2">
    <source>
        <dbReference type="PROSITE" id="PS50995"/>
    </source>
</evidence>
<dbReference type="SUPFAM" id="SSF46785">
    <property type="entry name" value="Winged helix' DNA-binding domain"/>
    <property type="match status" value="1"/>
</dbReference>
<protein>
    <submittedName>
        <fullName evidence="3">MarR family transcriptional regulator</fullName>
    </submittedName>
</protein>
<dbReference type="RefSeq" id="WP_226995720.1">
    <property type="nucleotide sequence ID" value="NZ_CP011853.1"/>
</dbReference>
<dbReference type="Gene3D" id="1.10.10.10">
    <property type="entry name" value="Winged helix-like DNA-binding domain superfamily/Winged helix DNA-binding domain"/>
    <property type="match status" value="1"/>
</dbReference>
<dbReference type="PANTHER" id="PTHR33164:SF99">
    <property type="entry name" value="MARR FAMILY REGULATORY PROTEIN"/>
    <property type="match status" value="1"/>
</dbReference>
<dbReference type="PROSITE" id="PS50995">
    <property type="entry name" value="HTH_MARR_2"/>
    <property type="match status" value="1"/>
</dbReference>
<evidence type="ECO:0000313" key="4">
    <source>
        <dbReference type="Proteomes" id="UP000063789"/>
    </source>
</evidence>
<dbReference type="InterPro" id="IPR039422">
    <property type="entry name" value="MarR/SlyA-like"/>
</dbReference>
<reference evidence="4" key="1">
    <citation type="submission" date="2015-06" db="EMBL/GenBank/DDBJ databases">
        <title>Complete genome sequence and metabolic analysis of phthalate degradation pathway in Gordonia sp. QH-11.</title>
        <authorList>
            <person name="Jin D."/>
            <person name="Kong X."/>
            <person name="Bai Z."/>
        </authorList>
    </citation>
    <scope>NUCLEOTIDE SEQUENCE [LARGE SCALE GENOMIC DNA]</scope>
    <source>
        <strain evidence="4">QH-11</strain>
    </source>
</reference>
<keyword evidence="4" id="KW-1185">Reference proteome</keyword>
<dbReference type="GO" id="GO:0003700">
    <property type="term" value="F:DNA-binding transcription factor activity"/>
    <property type="evidence" value="ECO:0007669"/>
    <property type="project" value="InterPro"/>
</dbReference>
<dbReference type="GO" id="GO:0006950">
    <property type="term" value="P:response to stress"/>
    <property type="evidence" value="ECO:0007669"/>
    <property type="project" value="TreeGrafter"/>
</dbReference>
<accession>A0A0N9MMX7</accession>
<reference evidence="3 4" key="2">
    <citation type="journal article" date="2017" name="Int. J. Syst. Evol. Microbiol.">
        <title>Gordonia phthalatica sp. nov., a di-n-butyl phthalate-degrading bacterium isolated from activated sludge.</title>
        <authorList>
            <person name="Jin D."/>
            <person name="Kong X."/>
            <person name="Jia M."/>
            <person name="Yu X."/>
            <person name="Wang X."/>
            <person name="Zhuang X."/>
            <person name="Deng Y."/>
            <person name="Bai Z."/>
        </authorList>
    </citation>
    <scope>NUCLEOTIDE SEQUENCE [LARGE SCALE GENOMIC DNA]</scope>
    <source>
        <strain evidence="3 4">QH-11</strain>
    </source>
</reference>
<dbReference type="Proteomes" id="UP000063789">
    <property type="component" value="Chromosome"/>
</dbReference>
<dbReference type="InterPro" id="IPR036390">
    <property type="entry name" value="WH_DNA-bd_sf"/>
</dbReference>
<feature type="region of interest" description="Disordered" evidence="1">
    <location>
        <begin position="152"/>
        <end position="174"/>
    </location>
</feature>
<dbReference type="InterPro" id="IPR036388">
    <property type="entry name" value="WH-like_DNA-bd_sf"/>
</dbReference>
<evidence type="ECO:0000313" key="3">
    <source>
        <dbReference type="EMBL" id="ALG83402.1"/>
    </source>
</evidence>
<dbReference type="AlphaFoldDB" id="A0A0N9MMX7"/>